<dbReference type="AlphaFoldDB" id="A0A165YM28"/>
<evidence type="ECO:0000256" key="1">
    <source>
        <dbReference type="SAM" id="MobiDB-lite"/>
    </source>
</evidence>
<organism evidence="2 3">
    <name type="scientific">Sistotremastrum suecicum HHB10207 ss-3</name>
    <dbReference type="NCBI Taxonomy" id="1314776"/>
    <lineage>
        <taxon>Eukaryota</taxon>
        <taxon>Fungi</taxon>
        <taxon>Dikarya</taxon>
        <taxon>Basidiomycota</taxon>
        <taxon>Agaricomycotina</taxon>
        <taxon>Agaricomycetes</taxon>
        <taxon>Sistotremastrales</taxon>
        <taxon>Sistotremastraceae</taxon>
        <taxon>Sistotremastrum</taxon>
    </lineage>
</organism>
<accession>A0A165YM28</accession>
<feature type="region of interest" description="Disordered" evidence="1">
    <location>
        <begin position="26"/>
        <end position="45"/>
    </location>
</feature>
<dbReference type="Proteomes" id="UP000076798">
    <property type="component" value="Unassembled WGS sequence"/>
</dbReference>
<name>A0A165YM28_9AGAM</name>
<dbReference type="EMBL" id="KV428244">
    <property type="protein sequence ID" value="KZT33390.1"/>
    <property type="molecule type" value="Genomic_DNA"/>
</dbReference>
<reference evidence="2 3" key="1">
    <citation type="journal article" date="2016" name="Mol. Biol. Evol.">
        <title>Comparative Genomics of Early-Diverging Mushroom-Forming Fungi Provides Insights into the Origins of Lignocellulose Decay Capabilities.</title>
        <authorList>
            <person name="Nagy L.G."/>
            <person name="Riley R."/>
            <person name="Tritt A."/>
            <person name="Adam C."/>
            <person name="Daum C."/>
            <person name="Floudas D."/>
            <person name="Sun H."/>
            <person name="Yadav J.S."/>
            <person name="Pangilinan J."/>
            <person name="Larsson K.H."/>
            <person name="Matsuura K."/>
            <person name="Barry K."/>
            <person name="Labutti K."/>
            <person name="Kuo R."/>
            <person name="Ohm R.A."/>
            <person name="Bhattacharya S.S."/>
            <person name="Shirouzu T."/>
            <person name="Yoshinaga Y."/>
            <person name="Martin F.M."/>
            <person name="Grigoriev I.V."/>
            <person name="Hibbett D.S."/>
        </authorList>
    </citation>
    <scope>NUCLEOTIDE SEQUENCE [LARGE SCALE GENOMIC DNA]</scope>
    <source>
        <strain evidence="2 3">HHB10207 ss-3</strain>
    </source>
</reference>
<gene>
    <name evidence="2" type="ORF">SISSUDRAFT_417846</name>
</gene>
<proteinExistence type="predicted"/>
<sequence length="112" mass="12745">MLRPCMVDVTSRYPHPPRQHVRLSPLSSVQSQPQFPPTKVPFHQNDHYRRSPQGFCGNLSSHNLSESPLPFIVLDTVWLCGSLVSLIIINSLSLWSPQECRISELVHNIPYS</sequence>
<protein>
    <submittedName>
        <fullName evidence="2">Uncharacterized protein</fullName>
    </submittedName>
</protein>
<evidence type="ECO:0000313" key="2">
    <source>
        <dbReference type="EMBL" id="KZT33390.1"/>
    </source>
</evidence>
<keyword evidence="3" id="KW-1185">Reference proteome</keyword>
<evidence type="ECO:0000313" key="3">
    <source>
        <dbReference type="Proteomes" id="UP000076798"/>
    </source>
</evidence>